<feature type="transmembrane region" description="Helical" evidence="1">
    <location>
        <begin position="61"/>
        <end position="80"/>
    </location>
</feature>
<dbReference type="KEGG" id="rba:RB125"/>
<protein>
    <submittedName>
        <fullName evidence="2">Uncharacterized protein</fullName>
    </submittedName>
</protein>
<dbReference type="EnsemblBacteria" id="CAD71398">
    <property type="protein sequence ID" value="CAD71398"/>
    <property type="gene ID" value="RB125"/>
</dbReference>
<dbReference type="InParanoid" id="Q7UZ85"/>
<keyword evidence="1" id="KW-1133">Transmembrane helix</keyword>
<feature type="transmembrane region" description="Helical" evidence="1">
    <location>
        <begin position="260"/>
        <end position="287"/>
    </location>
</feature>
<dbReference type="AlphaFoldDB" id="Q7UZ85"/>
<gene>
    <name evidence="2" type="ordered locus">RB125</name>
</gene>
<dbReference type="STRING" id="243090.RB125"/>
<name>Q7UZ85_RHOBA</name>
<keyword evidence="3" id="KW-1185">Reference proteome</keyword>
<proteinExistence type="predicted"/>
<sequence>MDSDDCDHHRFVADGDITAPECYWGVRLMTSPTISDQAEAEMWSVIRDDARSSLSRATTVSFIYLIAALAVGAFLLSAVAELSEDAVYYVGWEEKEVLITWMRSLIWVYAGIAVAASVIWILVQLSLRGSLPVVIATIVSKIPGLGRAIQTIALANFCQSIYRSVVNSKTYGDAFRAASDETRFTPLRLWIDRSAARLDSGQSWENALLRPPIKDHPLAAVIAIGQSQLSREETIHMWHRAASDSHWLLQTRSQRTVRHLFRVGLIGSLFTAGLAILATNTNIVLMIEGLTFTGWWF</sequence>
<accession>Q7UZ85</accession>
<dbReference type="PATRIC" id="fig|243090.15.peg.69"/>
<evidence type="ECO:0000313" key="2">
    <source>
        <dbReference type="EMBL" id="CAD71398.1"/>
    </source>
</evidence>
<dbReference type="eggNOG" id="COG1459">
    <property type="taxonomic scope" value="Bacteria"/>
</dbReference>
<feature type="transmembrane region" description="Helical" evidence="1">
    <location>
        <begin position="100"/>
        <end position="123"/>
    </location>
</feature>
<dbReference type="HOGENOM" id="CLU_936493_0_0_0"/>
<evidence type="ECO:0000256" key="1">
    <source>
        <dbReference type="SAM" id="Phobius"/>
    </source>
</evidence>
<dbReference type="EMBL" id="BX294133">
    <property type="protein sequence ID" value="CAD71398.1"/>
    <property type="molecule type" value="Genomic_DNA"/>
</dbReference>
<organism evidence="2 3">
    <name type="scientific">Rhodopirellula baltica (strain DSM 10527 / NCIMB 13988 / SH1)</name>
    <dbReference type="NCBI Taxonomy" id="243090"/>
    <lineage>
        <taxon>Bacteria</taxon>
        <taxon>Pseudomonadati</taxon>
        <taxon>Planctomycetota</taxon>
        <taxon>Planctomycetia</taxon>
        <taxon>Pirellulales</taxon>
        <taxon>Pirellulaceae</taxon>
        <taxon>Rhodopirellula</taxon>
    </lineage>
</organism>
<keyword evidence="1" id="KW-0812">Transmembrane</keyword>
<evidence type="ECO:0000313" key="3">
    <source>
        <dbReference type="Proteomes" id="UP000001025"/>
    </source>
</evidence>
<dbReference type="OrthoDB" id="262187at2"/>
<reference evidence="2 3" key="1">
    <citation type="journal article" date="2003" name="Proc. Natl. Acad. Sci. U.S.A.">
        <title>Complete genome sequence of the marine planctomycete Pirellula sp. strain 1.</title>
        <authorList>
            <person name="Gloeckner F.O."/>
            <person name="Kube M."/>
            <person name="Bauer M."/>
            <person name="Teeling H."/>
            <person name="Lombardot T."/>
            <person name="Ludwig W."/>
            <person name="Gade D."/>
            <person name="Beck A."/>
            <person name="Borzym K."/>
            <person name="Heitmann K."/>
            <person name="Rabus R."/>
            <person name="Schlesner H."/>
            <person name="Amann R."/>
            <person name="Reinhardt R."/>
        </authorList>
    </citation>
    <scope>NUCLEOTIDE SEQUENCE [LARGE SCALE GENOMIC DNA]</scope>
    <source>
        <strain evidence="3">DSM 10527 / NCIMB 13988 / SH1</strain>
    </source>
</reference>
<dbReference type="Proteomes" id="UP000001025">
    <property type="component" value="Chromosome"/>
</dbReference>
<keyword evidence="1" id="KW-0472">Membrane</keyword>